<evidence type="ECO:0000256" key="4">
    <source>
        <dbReference type="ARBA" id="ARBA00012438"/>
    </source>
</evidence>
<keyword evidence="5" id="KW-1003">Cell membrane</keyword>
<feature type="domain" description="HAMP" evidence="11">
    <location>
        <begin position="203"/>
        <end position="255"/>
    </location>
</feature>
<dbReference type="GO" id="GO:0000155">
    <property type="term" value="F:phosphorelay sensor kinase activity"/>
    <property type="evidence" value="ECO:0007669"/>
    <property type="project" value="TreeGrafter"/>
</dbReference>
<dbReference type="Gene3D" id="6.10.340.10">
    <property type="match status" value="1"/>
</dbReference>
<keyword evidence="8" id="KW-0418">Kinase</keyword>
<dbReference type="PROSITE" id="PS50885">
    <property type="entry name" value="HAMP"/>
    <property type="match status" value="1"/>
</dbReference>
<proteinExistence type="predicted"/>
<dbReference type="InterPro" id="IPR050398">
    <property type="entry name" value="HssS/ArlS-like"/>
</dbReference>
<dbReference type="PANTHER" id="PTHR45528:SF10">
    <property type="entry name" value="METHYL-ACCEPTING CHEMOTAXIS PROTEIN"/>
    <property type="match status" value="1"/>
</dbReference>
<evidence type="ECO:0000256" key="2">
    <source>
        <dbReference type="ARBA" id="ARBA00004141"/>
    </source>
</evidence>
<gene>
    <name evidence="12" type="ORF">QNH46_10345</name>
</gene>
<dbReference type="Pfam" id="PF00672">
    <property type="entry name" value="HAMP"/>
    <property type="match status" value="1"/>
</dbReference>
<comment type="subcellular location">
    <subcellularLocation>
        <location evidence="3">Cell membrane</location>
    </subcellularLocation>
    <subcellularLocation>
        <location evidence="2">Membrane</location>
        <topology evidence="2">Multi-pass membrane protein</topology>
    </subcellularLocation>
</comment>
<name>A0AA95IE89_9BACL</name>
<evidence type="ECO:0000256" key="3">
    <source>
        <dbReference type="ARBA" id="ARBA00004236"/>
    </source>
</evidence>
<evidence type="ECO:0000256" key="8">
    <source>
        <dbReference type="ARBA" id="ARBA00022777"/>
    </source>
</evidence>
<accession>A0AA95IE89</accession>
<evidence type="ECO:0000256" key="5">
    <source>
        <dbReference type="ARBA" id="ARBA00022475"/>
    </source>
</evidence>
<feature type="transmembrane region" description="Helical" evidence="10">
    <location>
        <begin position="179"/>
        <end position="205"/>
    </location>
</feature>
<dbReference type="KEGG" id="pwn:QNH46_10345"/>
<dbReference type="SMART" id="SM00304">
    <property type="entry name" value="HAMP"/>
    <property type="match status" value="1"/>
</dbReference>
<evidence type="ECO:0000259" key="11">
    <source>
        <dbReference type="PROSITE" id="PS50885"/>
    </source>
</evidence>
<dbReference type="AlphaFoldDB" id="A0AA95IE89"/>
<keyword evidence="6" id="KW-0597">Phosphoprotein</keyword>
<organism evidence="12 13">
    <name type="scientific">Paenibacillus woosongensis</name>
    <dbReference type="NCBI Taxonomy" id="307580"/>
    <lineage>
        <taxon>Bacteria</taxon>
        <taxon>Bacillati</taxon>
        <taxon>Bacillota</taxon>
        <taxon>Bacilli</taxon>
        <taxon>Bacillales</taxon>
        <taxon>Paenibacillaceae</taxon>
        <taxon>Paenibacillus</taxon>
    </lineage>
</organism>
<evidence type="ECO:0000313" key="13">
    <source>
        <dbReference type="Proteomes" id="UP001177943"/>
    </source>
</evidence>
<comment type="catalytic activity">
    <reaction evidence="1">
        <text>ATP + protein L-histidine = ADP + protein N-phospho-L-histidine.</text>
        <dbReference type="EC" id="2.7.13.3"/>
    </reaction>
</comment>
<dbReference type="EC" id="2.7.13.3" evidence="4"/>
<evidence type="ECO:0000313" key="12">
    <source>
        <dbReference type="EMBL" id="WHX51003.1"/>
    </source>
</evidence>
<evidence type="ECO:0000256" key="10">
    <source>
        <dbReference type="SAM" id="Phobius"/>
    </source>
</evidence>
<dbReference type="GO" id="GO:0005886">
    <property type="term" value="C:plasma membrane"/>
    <property type="evidence" value="ECO:0007669"/>
    <property type="project" value="UniProtKB-SubCell"/>
</dbReference>
<dbReference type="SUPFAM" id="SSF158472">
    <property type="entry name" value="HAMP domain-like"/>
    <property type="match status" value="1"/>
</dbReference>
<feature type="transmembrane region" description="Helical" evidence="10">
    <location>
        <begin position="27"/>
        <end position="50"/>
    </location>
</feature>
<keyword evidence="9 10" id="KW-0472">Membrane</keyword>
<dbReference type="Proteomes" id="UP001177943">
    <property type="component" value="Chromosome"/>
</dbReference>
<dbReference type="InterPro" id="IPR003660">
    <property type="entry name" value="HAMP_dom"/>
</dbReference>
<evidence type="ECO:0000256" key="1">
    <source>
        <dbReference type="ARBA" id="ARBA00000085"/>
    </source>
</evidence>
<reference evidence="12" key="1">
    <citation type="submission" date="2023-05" db="EMBL/GenBank/DDBJ databases">
        <title>Comparative genomics of Bacillaceae isolates and their secondary metabolite potential.</title>
        <authorList>
            <person name="Song L."/>
            <person name="Nielsen L.J."/>
            <person name="Mohite O."/>
            <person name="Xu X."/>
            <person name="Weber T."/>
            <person name="Kovacs A.T."/>
        </authorList>
    </citation>
    <scope>NUCLEOTIDE SEQUENCE</scope>
    <source>
        <strain evidence="12">B2_4</strain>
    </source>
</reference>
<keyword evidence="10" id="KW-1133">Transmembrane helix</keyword>
<keyword evidence="10" id="KW-0812">Transmembrane</keyword>
<dbReference type="RefSeq" id="WP_283928020.1">
    <property type="nucleotide sequence ID" value="NZ_CP126084.1"/>
</dbReference>
<protein>
    <recommendedName>
        <fullName evidence="4">histidine kinase</fullName>
        <ecNumber evidence="4">2.7.13.3</ecNumber>
    </recommendedName>
</protein>
<dbReference type="PANTHER" id="PTHR45528">
    <property type="entry name" value="SENSOR HISTIDINE KINASE CPXA"/>
    <property type="match status" value="1"/>
</dbReference>
<sequence length="416" mass="45540">MRLSGASAIAGGRKIDVGIRKRLVGSYLLVILITVITLEAILIAAVNYYYHNIERTLVTQAELSASFYEQYFAEEDLEQQAERLLGGFSHHFAGQVQIIGSSGQLIQDTSGFRLGQNMTGFPDVRSAIAGFADTWRGQDLAWQEEVLAVSYPLVAKGQTAGAVRFITSLKQTEETVRQIALIFVAVGLVVIALVAAVGIVLSGMITKSITGLKRAAEKMADGDFSVRAEKAYKDELGALTDTLNTMAGTIQRQEQLKNDFISSVSHELLDFSKFGDGRMELSRSPLLLPDGARLLTMPDGKPNNGISYGDLDGDGQNEATVVYEEEVGRERTLKAALLMRRQEAWQIVWHGEGSGHSLDYAGIRDVDRDGAAEILLGWSLGAGVNGLDIYEWDKGTLKLQDRKGYHESTELRDMMN</sequence>
<keyword evidence="7" id="KW-0808">Transferase</keyword>
<evidence type="ECO:0000256" key="6">
    <source>
        <dbReference type="ARBA" id="ARBA00022553"/>
    </source>
</evidence>
<evidence type="ECO:0000256" key="7">
    <source>
        <dbReference type="ARBA" id="ARBA00022679"/>
    </source>
</evidence>
<dbReference type="CDD" id="cd06225">
    <property type="entry name" value="HAMP"/>
    <property type="match status" value="1"/>
</dbReference>
<dbReference type="EMBL" id="CP126084">
    <property type="protein sequence ID" value="WHX51003.1"/>
    <property type="molecule type" value="Genomic_DNA"/>
</dbReference>
<evidence type="ECO:0000256" key="9">
    <source>
        <dbReference type="ARBA" id="ARBA00023136"/>
    </source>
</evidence>